<dbReference type="Gene3D" id="1.20.1280.50">
    <property type="match status" value="1"/>
</dbReference>
<sequence>MSSSYESKKAKHESTSTNPNWLELPRDITLNILQRLGAVQILMNARNVCPDWWNICKDPVTWRQIHMLDLLPYVKLTSYGGVYIDFLAKLCKYAVDLSCGHLEEIYICEFGTDHLLQHIADRASNLRCIRLYGCKLISDEGWCEFVKKFSMLEEIHILNSVLSRKSLEVIGQNCPLLKSLTFNGKWYEKPSKWDAEASIIAKTMPKLTYLDIYGNALTVVGLFSILDACPLLESLNIQGCSNLKVGASLLEILYNRIKDLRDKEFFSDAYDTGYDSGSEWVRVMMNEYREHVETSEDEVEGEGEDA</sequence>
<evidence type="ECO:0000313" key="2">
    <source>
        <dbReference type="EMBL" id="KAI5407280.1"/>
    </source>
</evidence>
<dbReference type="AlphaFoldDB" id="A0A9D4WT69"/>
<reference evidence="2 3" key="1">
    <citation type="journal article" date="2022" name="Nat. Genet.">
        <title>Improved pea reference genome and pan-genome highlight genomic features and evolutionary characteristics.</title>
        <authorList>
            <person name="Yang T."/>
            <person name="Liu R."/>
            <person name="Luo Y."/>
            <person name="Hu S."/>
            <person name="Wang D."/>
            <person name="Wang C."/>
            <person name="Pandey M.K."/>
            <person name="Ge S."/>
            <person name="Xu Q."/>
            <person name="Li N."/>
            <person name="Li G."/>
            <person name="Huang Y."/>
            <person name="Saxena R.K."/>
            <person name="Ji Y."/>
            <person name="Li M."/>
            <person name="Yan X."/>
            <person name="He Y."/>
            <person name="Liu Y."/>
            <person name="Wang X."/>
            <person name="Xiang C."/>
            <person name="Varshney R.K."/>
            <person name="Ding H."/>
            <person name="Gao S."/>
            <person name="Zong X."/>
        </authorList>
    </citation>
    <scope>NUCLEOTIDE SEQUENCE [LARGE SCALE GENOMIC DNA]</scope>
    <source>
        <strain evidence="2 3">cv. Zhongwan 6</strain>
    </source>
</reference>
<dbReference type="PROSITE" id="PS50181">
    <property type="entry name" value="FBOX"/>
    <property type="match status" value="1"/>
</dbReference>
<evidence type="ECO:0000313" key="3">
    <source>
        <dbReference type="Proteomes" id="UP001058974"/>
    </source>
</evidence>
<comment type="caution">
    <text evidence="2">The sequence shown here is derived from an EMBL/GenBank/DDBJ whole genome shotgun (WGS) entry which is preliminary data.</text>
</comment>
<dbReference type="InterPro" id="IPR032675">
    <property type="entry name" value="LRR_dom_sf"/>
</dbReference>
<dbReference type="Pfam" id="PF12937">
    <property type="entry name" value="F-box-like"/>
    <property type="match status" value="1"/>
</dbReference>
<dbReference type="PANTHER" id="PTHR38926">
    <property type="entry name" value="F-BOX DOMAIN CONTAINING PROTEIN, EXPRESSED"/>
    <property type="match status" value="1"/>
</dbReference>
<dbReference type="OrthoDB" id="1402375at2759"/>
<accession>A0A9D4WT69</accession>
<dbReference type="Gramene" id="PSAT_LOCUS22322_t1">
    <property type="protein sequence ID" value="CAL5203237.1"/>
    <property type="gene ID" value="PSAT_LOCUS22322"/>
</dbReference>
<dbReference type="CDD" id="cd22164">
    <property type="entry name" value="F-box_AtSKIP19-like"/>
    <property type="match status" value="1"/>
</dbReference>
<feature type="domain" description="F-box" evidence="1">
    <location>
        <begin position="18"/>
        <end position="65"/>
    </location>
</feature>
<keyword evidence="3" id="KW-1185">Reference proteome</keyword>
<gene>
    <name evidence="2" type="ORF">KIW84_053509</name>
</gene>
<organism evidence="2 3">
    <name type="scientific">Pisum sativum</name>
    <name type="common">Garden pea</name>
    <name type="synonym">Lathyrus oleraceus</name>
    <dbReference type="NCBI Taxonomy" id="3888"/>
    <lineage>
        <taxon>Eukaryota</taxon>
        <taxon>Viridiplantae</taxon>
        <taxon>Streptophyta</taxon>
        <taxon>Embryophyta</taxon>
        <taxon>Tracheophyta</taxon>
        <taxon>Spermatophyta</taxon>
        <taxon>Magnoliopsida</taxon>
        <taxon>eudicotyledons</taxon>
        <taxon>Gunneridae</taxon>
        <taxon>Pentapetalae</taxon>
        <taxon>rosids</taxon>
        <taxon>fabids</taxon>
        <taxon>Fabales</taxon>
        <taxon>Fabaceae</taxon>
        <taxon>Papilionoideae</taxon>
        <taxon>50 kb inversion clade</taxon>
        <taxon>NPAAA clade</taxon>
        <taxon>Hologalegina</taxon>
        <taxon>IRL clade</taxon>
        <taxon>Fabeae</taxon>
        <taxon>Lathyrus</taxon>
    </lineage>
</organism>
<proteinExistence type="predicted"/>
<dbReference type="Gene3D" id="3.80.10.10">
    <property type="entry name" value="Ribonuclease Inhibitor"/>
    <property type="match status" value="1"/>
</dbReference>
<dbReference type="Gramene" id="Psat05G0350900-T1">
    <property type="protein sequence ID" value="KAI5407280.1"/>
    <property type="gene ID" value="KIW84_053509"/>
</dbReference>
<dbReference type="Proteomes" id="UP001058974">
    <property type="component" value="Chromosome 5"/>
</dbReference>
<dbReference type="InterPro" id="IPR006553">
    <property type="entry name" value="Leu-rich_rpt_Cys-con_subtyp"/>
</dbReference>
<evidence type="ECO:0000259" key="1">
    <source>
        <dbReference type="PROSITE" id="PS50181"/>
    </source>
</evidence>
<name>A0A9D4WT69_PEA</name>
<dbReference type="PANTHER" id="PTHR38926:SF2">
    <property type="entry name" value="F-BOX_LRR-REPEAT PROTEIN 21-RELATED"/>
    <property type="match status" value="1"/>
</dbReference>
<dbReference type="SUPFAM" id="SSF52047">
    <property type="entry name" value="RNI-like"/>
    <property type="match status" value="1"/>
</dbReference>
<dbReference type="EMBL" id="JAMSHJ010000005">
    <property type="protein sequence ID" value="KAI5407280.1"/>
    <property type="molecule type" value="Genomic_DNA"/>
</dbReference>
<dbReference type="InterPro" id="IPR001810">
    <property type="entry name" value="F-box_dom"/>
</dbReference>
<dbReference type="InterPro" id="IPR036047">
    <property type="entry name" value="F-box-like_dom_sf"/>
</dbReference>
<dbReference type="SUPFAM" id="SSF81383">
    <property type="entry name" value="F-box domain"/>
    <property type="match status" value="1"/>
</dbReference>
<protein>
    <recommendedName>
        <fullName evidence="1">F-box domain-containing protein</fullName>
    </recommendedName>
</protein>
<dbReference type="SMART" id="SM00367">
    <property type="entry name" value="LRR_CC"/>
    <property type="match status" value="4"/>
</dbReference>